<dbReference type="Pfam" id="PF03547">
    <property type="entry name" value="Mem_trans"/>
    <property type="match status" value="1"/>
</dbReference>
<dbReference type="EMBL" id="FRFD01000004">
    <property type="protein sequence ID" value="SHO46974.1"/>
    <property type="molecule type" value="Genomic_DNA"/>
</dbReference>
<name>A0A1M7Y407_9FIRM</name>
<evidence type="ECO:0000313" key="10">
    <source>
        <dbReference type="Proteomes" id="UP000184612"/>
    </source>
</evidence>
<comment type="similarity">
    <text evidence="2">Belongs to the auxin efflux carrier (TC 2.A.69) family.</text>
</comment>
<keyword evidence="4" id="KW-1003">Cell membrane</keyword>
<evidence type="ECO:0000256" key="4">
    <source>
        <dbReference type="ARBA" id="ARBA00022475"/>
    </source>
</evidence>
<feature type="transmembrane region" description="Helical" evidence="8">
    <location>
        <begin position="74"/>
        <end position="98"/>
    </location>
</feature>
<dbReference type="InterPro" id="IPR004776">
    <property type="entry name" value="Mem_transp_PIN-like"/>
</dbReference>
<gene>
    <name evidence="9" type="ORF">SAMN02745217_01353</name>
</gene>
<dbReference type="RefSeq" id="WP_242952339.1">
    <property type="nucleotide sequence ID" value="NZ_FRFD01000004.1"/>
</dbReference>
<evidence type="ECO:0000256" key="7">
    <source>
        <dbReference type="ARBA" id="ARBA00023136"/>
    </source>
</evidence>
<evidence type="ECO:0000256" key="5">
    <source>
        <dbReference type="ARBA" id="ARBA00022692"/>
    </source>
</evidence>
<feature type="transmembrane region" description="Helical" evidence="8">
    <location>
        <begin position="196"/>
        <end position="221"/>
    </location>
</feature>
<keyword evidence="6 8" id="KW-1133">Transmembrane helix</keyword>
<accession>A0A1M7Y407</accession>
<keyword evidence="7 8" id="KW-0472">Membrane</keyword>
<dbReference type="InterPro" id="IPR038770">
    <property type="entry name" value="Na+/solute_symporter_sf"/>
</dbReference>
<keyword evidence="3" id="KW-0813">Transport</keyword>
<feature type="transmembrane region" description="Helical" evidence="8">
    <location>
        <begin position="233"/>
        <end position="255"/>
    </location>
</feature>
<dbReference type="Gene3D" id="1.20.1530.20">
    <property type="match status" value="1"/>
</dbReference>
<protein>
    <recommendedName>
        <fullName evidence="11">AEC family transporter</fullName>
    </recommendedName>
</protein>
<keyword evidence="5 8" id="KW-0812">Transmembrane</keyword>
<organism evidence="9 10">
    <name type="scientific">Anaerocolumna xylanovorans DSM 12503</name>
    <dbReference type="NCBI Taxonomy" id="1121345"/>
    <lineage>
        <taxon>Bacteria</taxon>
        <taxon>Bacillati</taxon>
        <taxon>Bacillota</taxon>
        <taxon>Clostridia</taxon>
        <taxon>Lachnospirales</taxon>
        <taxon>Lachnospiraceae</taxon>
        <taxon>Anaerocolumna</taxon>
    </lineage>
</organism>
<dbReference type="STRING" id="1121345.SAMN02745217_01353"/>
<feature type="transmembrane region" description="Helical" evidence="8">
    <location>
        <begin position="171"/>
        <end position="190"/>
    </location>
</feature>
<comment type="subcellular location">
    <subcellularLocation>
        <location evidence="1">Cell membrane</location>
        <topology evidence="1">Multi-pass membrane protein</topology>
    </subcellularLocation>
</comment>
<dbReference type="AlphaFoldDB" id="A0A1M7Y407"/>
<dbReference type="Proteomes" id="UP000184612">
    <property type="component" value="Unassembled WGS sequence"/>
</dbReference>
<evidence type="ECO:0000256" key="6">
    <source>
        <dbReference type="ARBA" id="ARBA00022989"/>
    </source>
</evidence>
<feature type="transmembrane region" description="Helical" evidence="8">
    <location>
        <begin position="288"/>
        <end position="313"/>
    </location>
</feature>
<evidence type="ECO:0000256" key="2">
    <source>
        <dbReference type="ARBA" id="ARBA00010145"/>
    </source>
</evidence>
<sequence length="314" mass="34069">MNSEKGGLKTGEEWEKEMFELQGTLFLFIAAGIYANKKGIITNQNRKKFTDFIIGIILPCNIVNSFLIKWSYSILKNCAAVLIIALVAQILYVLLSKVLFQRTDRDRQAVLRYGVICSNAGFLGNPIAESVFGSQGLLFASVALIPLRFAMWSSGLKLFTKTDGKSTAKKLLTHPCIIAVAAGFVLMLTQVKLPAFFLKALTGIGSCNTAVSMIVIGSILAEIRIKEILNKELFYFSVIRLIGIPLAVLGILKLFPIDNLVTGVIVLLSAMPAGSTTVMLAEKYDGNAGFASSCVFLSTVLSLVTIPLISFLLV</sequence>
<feature type="transmembrane region" description="Helical" evidence="8">
    <location>
        <begin position="134"/>
        <end position="151"/>
    </location>
</feature>
<dbReference type="PANTHER" id="PTHR36838">
    <property type="entry name" value="AUXIN EFFLUX CARRIER FAMILY PROTEIN"/>
    <property type="match status" value="1"/>
</dbReference>
<reference evidence="9 10" key="1">
    <citation type="submission" date="2016-12" db="EMBL/GenBank/DDBJ databases">
        <authorList>
            <person name="Song W.-J."/>
            <person name="Kurnit D.M."/>
        </authorList>
    </citation>
    <scope>NUCLEOTIDE SEQUENCE [LARGE SCALE GENOMIC DNA]</scope>
    <source>
        <strain evidence="9 10">DSM 12503</strain>
    </source>
</reference>
<feature type="transmembrane region" description="Helical" evidence="8">
    <location>
        <begin position="261"/>
        <end position="281"/>
    </location>
</feature>
<evidence type="ECO:0000313" key="9">
    <source>
        <dbReference type="EMBL" id="SHO46974.1"/>
    </source>
</evidence>
<feature type="transmembrane region" description="Helical" evidence="8">
    <location>
        <begin position="49"/>
        <end position="68"/>
    </location>
</feature>
<feature type="transmembrane region" description="Helical" evidence="8">
    <location>
        <begin position="110"/>
        <end position="128"/>
    </location>
</feature>
<dbReference type="GO" id="GO:0055085">
    <property type="term" value="P:transmembrane transport"/>
    <property type="evidence" value="ECO:0007669"/>
    <property type="project" value="InterPro"/>
</dbReference>
<evidence type="ECO:0000256" key="1">
    <source>
        <dbReference type="ARBA" id="ARBA00004651"/>
    </source>
</evidence>
<keyword evidence="10" id="KW-1185">Reference proteome</keyword>
<proteinExistence type="inferred from homology"/>
<dbReference type="GO" id="GO:0005886">
    <property type="term" value="C:plasma membrane"/>
    <property type="evidence" value="ECO:0007669"/>
    <property type="project" value="UniProtKB-SubCell"/>
</dbReference>
<evidence type="ECO:0008006" key="11">
    <source>
        <dbReference type="Google" id="ProtNLM"/>
    </source>
</evidence>
<evidence type="ECO:0000256" key="8">
    <source>
        <dbReference type="SAM" id="Phobius"/>
    </source>
</evidence>
<dbReference type="PANTHER" id="PTHR36838:SF1">
    <property type="entry name" value="SLR1864 PROTEIN"/>
    <property type="match status" value="1"/>
</dbReference>
<evidence type="ECO:0000256" key="3">
    <source>
        <dbReference type="ARBA" id="ARBA00022448"/>
    </source>
</evidence>